<keyword evidence="3" id="KW-1185">Reference proteome</keyword>
<dbReference type="InterPro" id="IPR045115">
    <property type="entry name" value="BOL2"/>
</dbReference>
<comment type="similarity">
    <text evidence="1">Belongs to the BolA/IbaG family.</text>
</comment>
<dbReference type="AlphaFoldDB" id="A0AAV5RIZ6"/>
<dbReference type="PANTHER" id="PTHR12735">
    <property type="entry name" value="BOLA-LIKE PROTEIN-RELATED"/>
    <property type="match status" value="1"/>
</dbReference>
<accession>A0AAV5RIZ6</accession>
<dbReference type="GO" id="GO:0006879">
    <property type="term" value="P:intracellular iron ion homeostasis"/>
    <property type="evidence" value="ECO:0007669"/>
    <property type="project" value="InterPro"/>
</dbReference>
<dbReference type="PANTHER" id="PTHR12735:SF27">
    <property type="entry name" value="BOLA-LIKE PROTEIN 2"/>
    <property type="match status" value="1"/>
</dbReference>
<dbReference type="InterPro" id="IPR002634">
    <property type="entry name" value="BolA"/>
</dbReference>
<evidence type="ECO:0000313" key="2">
    <source>
        <dbReference type="EMBL" id="GMM50591.1"/>
    </source>
</evidence>
<dbReference type="PIRSF" id="PIRSF003113">
    <property type="entry name" value="BolA"/>
    <property type="match status" value="1"/>
</dbReference>
<dbReference type="GO" id="GO:0005829">
    <property type="term" value="C:cytosol"/>
    <property type="evidence" value="ECO:0007669"/>
    <property type="project" value="TreeGrafter"/>
</dbReference>
<dbReference type="GO" id="GO:0051537">
    <property type="term" value="F:2 iron, 2 sulfur cluster binding"/>
    <property type="evidence" value="ECO:0007669"/>
    <property type="project" value="InterPro"/>
</dbReference>
<organism evidence="2 3">
    <name type="scientific">Starmerella bacillaris</name>
    <name type="common">Yeast</name>
    <name type="synonym">Candida zemplinina</name>
    <dbReference type="NCBI Taxonomy" id="1247836"/>
    <lineage>
        <taxon>Eukaryota</taxon>
        <taxon>Fungi</taxon>
        <taxon>Dikarya</taxon>
        <taxon>Ascomycota</taxon>
        <taxon>Saccharomycotina</taxon>
        <taxon>Dipodascomycetes</taxon>
        <taxon>Dipodascales</taxon>
        <taxon>Trichomonascaceae</taxon>
        <taxon>Starmerella</taxon>
    </lineage>
</organism>
<gene>
    <name evidence="2" type="ORF">DASB73_015490</name>
</gene>
<dbReference type="EMBL" id="BTGC01000003">
    <property type="protein sequence ID" value="GMM50591.1"/>
    <property type="molecule type" value="Genomic_DNA"/>
</dbReference>
<protein>
    <submittedName>
        <fullName evidence="2">Bol2 protein</fullName>
    </submittedName>
</protein>
<dbReference type="SUPFAM" id="SSF82657">
    <property type="entry name" value="BolA-like"/>
    <property type="match status" value="1"/>
</dbReference>
<dbReference type="Proteomes" id="UP001362899">
    <property type="component" value="Unassembled WGS sequence"/>
</dbReference>
<reference evidence="2 3" key="1">
    <citation type="journal article" date="2023" name="Elife">
        <title>Identification of key yeast species and microbe-microbe interactions impacting larval growth of Drosophila in the wild.</title>
        <authorList>
            <person name="Mure A."/>
            <person name="Sugiura Y."/>
            <person name="Maeda R."/>
            <person name="Honda K."/>
            <person name="Sakurai N."/>
            <person name="Takahashi Y."/>
            <person name="Watada M."/>
            <person name="Katoh T."/>
            <person name="Gotoh A."/>
            <person name="Gotoh Y."/>
            <person name="Taniguchi I."/>
            <person name="Nakamura K."/>
            <person name="Hayashi T."/>
            <person name="Katayama T."/>
            <person name="Uemura T."/>
            <person name="Hattori Y."/>
        </authorList>
    </citation>
    <scope>NUCLEOTIDE SEQUENCE [LARGE SCALE GENOMIC DNA]</scope>
    <source>
        <strain evidence="2 3">SB-73</strain>
    </source>
</reference>
<evidence type="ECO:0000313" key="3">
    <source>
        <dbReference type="Proteomes" id="UP001362899"/>
    </source>
</evidence>
<dbReference type="InterPro" id="IPR036065">
    <property type="entry name" value="BolA-like_sf"/>
</dbReference>
<comment type="caution">
    <text evidence="2">The sequence shown here is derived from an EMBL/GenBank/DDBJ whole genome shotgun (WGS) entry which is preliminary data.</text>
</comment>
<name>A0AAV5RIZ6_STABA</name>
<proteinExistence type="inferred from homology"/>
<evidence type="ECO:0000256" key="1">
    <source>
        <dbReference type="RuleBase" id="RU003860"/>
    </source>
</evidence>
<dbReference type="GO" id="GO:0051604">
    <property type="term" value="P:protein maturation"/>
    <property type="evidence" value="ECO:0007669"/>
    <property type="project" value="InterPro"/>
</dbReference>
<dbReference type="Pfam" id="PF01722">
    <property type="entry name" value="BolA"/>
    <property type="match status" value="1"/>
</dbReference>
<sequence>MPKPQEFEKRLKSELHAEHVEVEDSSGGCGQAFAVVVVSDLFEGKNRLARHRLVNGAVKDLITAVHSFTQKNYSPAEWAAQH</sequence>
<dbReference type="Gene3D" id="3.10.20.90">
    <property type="entry name" value="Phosphatidylinositol 3-kinase Catalytic Subunit, Chain A, domain 1"/>
    <property type="match status" value="1"/>
</dbReference>
<dbReference type="GO" id="GO:0005634">
    <property type="term" value="C:nucleus"/>
    <property type="evidence" value="ECO:0007669"/>
    <property type="project" value="TreeGrafter"/>
</dbReference>